<evidence type="ECO:0000256" key="2">
    <source>
        <dbReference type="PROSITE-ProRule" id="PRU00285"/>
    </source>
</evidence>
<dbReference type="InterPro" id="IPR002068">
    <property type="entry name" value="A-crystallin/Hsp20_dom"/>
</dbReference>
<evidence type="ECO:0000256" key="1">
    <source>
        <dbReference type="ARBA" id="ARBA00023016"/>
    </source>
</evidence>
<accession>A0A3M7EJS8</accession>
<dbReference type="PANTHER" id="PTHR11527">
    <property type="entry name" value="HEAT-SHOCK PROTEIN 20 FAMILY MEMBER"/>
    <property type="match status" value="1"/>
</dbReference>
<dbReference type="PROSITE" id="PS01031">
    <property type="entry name" value="SHSP"/>
    <property type="match status" value="1"/>
</dbReference>
<evidence type="ECO:0000313" key="7">
    <source>
        <dbReference type="Proteomes" id="UP000281468"/>
    </source>
</evidence>
<dbReference type="CDD" id="cd06464">
    <property type="entry name" value="ACD_sHsps-like"/>
    <property type="match status" value="1"/>
</dbReference>
<dbReference type="VEuPathDB" id="FungiDB:BTJ68_15272"/>
<evidence type="ECO:0000313" key="6">
    <source>
        <dbReference type="EMBL" id="RMY76792.1"/>
    </source>
</evidence>
<evidence type="ECO:0000259" key="5">
    <source>
        <dbReference type="PROSITE" id="PS01031"/>
    </source>
</evidence>
<evidence type="ECO:0000256" key="4">
    <source>
        <dbReference type="SAM" id="MobiDB-lite"/>
    </source>
</evidence>
<reference evidence="6 7" key="1">
    <citation type="journal article" date="2018" name="BMC Genomics">
        <title>Genomic evidence for intraspecific hybridization in a clonal and extremely halotolerant yeast.</title>
        <authorList>
            <person name="Gostincar C."/>
            <person name="Stajich J.E."/>
            <person name="Zupancic J."/>
            <person name="Zalar P."/>
            <person name="Gunde-Cimerman N."/>
        </authorList>
    </citation>
    <scope>NUCLEOTIDE SEQUENCE [LARGE SCALE GENOMIC DNA]</scope>
    <source>
        <strain evidence="6 7">EXF-171</strain>
    </source>
</reference>
<proteinExistence type="inferred from homology"/>
<feature type="domain" description="SHSP" evidence="5">
    <location>
        <begin position="182"/>
        <end position="302"/>
    </location>
</feature>
<dbReference type="Proteomes" id="UP000281468">
    <property type="component" value="Unassembled WGS sequence"/>
</dbReference>
<dbReference type="AlphaFoldDB" id="A0A3M7EJS8"/>
<keyword evidence="1" id="KW-0346">Stress response</keyword>
<dbReference type="InterPro" id="IPR031107">
    <property type="entry name" value="Small_HSP"/>
</dbReference>
<sequence length="302" mass="32513">MPSVNYYNQTAPFWDWVAGLEERGPNHPFFGGTDRSGEPGAEQQQFDPWSQGWTGFPFGPMPHRGRRGGPGHPGHRHGPAHPHPPTHNLGEDCDQETANPAEGDQAEAQHSGSETEAGREGPNMRGRCRGRGRGGFGGRGRGGLGGHGRGGFSFGNPGPMGGFSALAEMFQDQLFGNGSAEKENEDLKPEADVFDTPEAFVVHVSLPGAKKEDIGVNWDQEKSELSIGGVIYRPGGEELLQTLALDERKVGAFERELRLGSRANPAQIDADAISAKLEDGILRVEVPKMDSGFVEVKKVDIQ</sequence>
<organism evidence="6 7">
    <name type="scientific">Hortaea werneckii</name>
    <name type="common">Black yeast</name>
    <name type="synonym">Cladosporium werneckii</name>
    <dbReference type="NCBI Taxonomy" id="91943"/>
    <lineage>
        <taxon>Eukaryota</taxon>
        <taxon>Fungi</taxon>
        <taxon>Dikarya</taxon>
        <taxon>Ascomycota</taxon>
        <taxon>Pezizomycotina</taxon>
        <taxon>Dothideomycetes</taxon>
        <taxon>Dothideomycetidae</taxon>
        <taxon>Mycosphaerellales</taxon>
        <taxon>Teratosphaeriaceae</taxon>
        <taxon>Hortaea</taxon>
    </lineage>
</organism>
<comment type="caution">
    <text evidence="6">The sequence shown here is derived from an EMBL/GenBank/DDBJ whole genome shotgun (WGS) entry which is preliminary data.</text>
</comment>
<dbReference type="Gene3D" id="2.60.40.790">
    <property type="match status" value="1"/>
</dbReference>
<dbReference type="InterPro" id="IPR008978">
    <property type="entry name" value="HSP20-like_chaperone"/>
</dbReference>
<dbReference type="EMBL" id="QWIQ01000787">
    <property type="protein sequence ID" value="RMY76792.1"/>
    <property type="molecule type" value="Genomic_DNA"/>
</dbReference>
<feature type="compositionally biased region" description="Gly residues" evidence="4">
    <location>
        <begin position="133"/>
        <end position="156"/>
    </location>
</feature>
<gene>
    <name evidence="6" type="ORF">D0862_13684</name>
</gene>
<feature type="compositionally biased region" description="Basic residues" evidence="4">
    <location>
        <begin position="63"/>
        <end position="80"/>
    </location>
</feature>
<protein>
    <recommendedName>
        <fullName evidence="5">SHSP domain-containing protein</fullName>
    </recommendedName>
</protein>
<evidence type="ECO:0000256" key="3">
    <source>
        <dbReference type="RuleBase" id="RU003616"/>
    </source>
</evidence>
<feature type="region of interest" description="Disordered" evidence="4">
    <location>
        <begin position="25"/>
        <end position="156"/>
    </location>
</feature>
<dbReference type="Pfam" id="PF00011">
    <property type="entry name" value="HSP20"/>
    <property type="match status" value="1"/>
</dbReference>
<dbReference type="SUPFAM" id="SSF49764">
    <property type="entry name" value="HSP20-like chaperones"/>
    <property type="match status" value="1"/>
</dbReference>
<feature type="compositionally biased region" description="Polar residues" evidence="4">
    <location>
        <begin position="42"/>
        <end position="53"/>
    </location>
</feature>
<name>A0A3M7EJS8_HORWE</name>
<comment type="similarity">
    <text evidence="2 3">Belongs to the small heat shock protein (HSP20) family.</text>
</comment>